<feature type="region of interest" description="Disordered" evidence="1">
    <location>
        <begin position="39"/>
        <end position="65"/>
    </location>
</feature>
<feature type="compositionally biased region" description="Polar residues" evidence="1">
    <location>
        <begin position="44"/>
        <end position="62"/>
    </location>
</feature>
<keyword evidence="3" id="KW-1185">Reference proteome</keyword>
<protein>
    <submittedName>
        <fullName evidence="2">Uncharacterized protein</fullName>
    </submittedName>
</protein>
<dbReference type="Proteomes" id="UP000800041">
    <property type="component" value="Unassembled WGS sequence"/>
</dbReference>
<reference evidence="2" key="1">
    <citation type="journal article" date="2020" name="Stud. Mycol.">
        <title>101 Dothideomycetes genomes: a test case for predicting lifestyles and emergence of pathogens.</title>
        <authorList>
            <person name="Haridas S."/>
            <person name="Albert R."/>
            <person name="Binder M."/>
            <person name="Bloem J."/>
            <person name="Labutti K."/>
            <person name="Salamov A."/>
            <person name="Andreopoulos B."/>
            <person name="Baker S."/>
            <person name="Barry K."/>
            <person name="Bills G."/>
            <person name="Bluhm B."/>
            <person name="Cannon C."/>
            <person name="Castanera R."/>
            <person name="Culley D."/>
            <person name="Daum C."/>
            <person name="Ezra D."/>
            <person name="Gonzalez J."/>
            <person name="Henrissat B."/>
            <person name="Kuo A."/>
            <person name="Liang C."/>
            <person name="Lipzen A."/>
            <person name="Lutzoni F."/>
            <person name="Magnuson J."/>
            <person name="Mondo S."/>
            <person name="Nolan M."/>
            <person name="Ohm R."/>
            <person name="Pangilinan J."/>
            <person name="Park H.-J."/>
            <person name="Ramirez L."/>
            <person name="Alfaro M."/>
            <person name="Sun H."/>
            <person name="Tritt A."/>
            <person name="Yoshinaga Y."/>
            <person name="Zwiers L.-H."/>
            <person name="Turgeon B."/>
            <person name="Goodwin S."/>
            <person name="Spatafora J."/>
            <person name="Crous P."/>
            <person name="Grigoriev I."/>
        </authorList>
    </citation>
    <scope>NUCLEOTIDE SEQUENCE</scope>
    <source>
        <strain evidence="2">CBS 113979</strain>
    </source>
</reference>
<feature type="compositionally biased region" description="Low complexity" evidence="1">
    <location>
        <begin position="532"/>
        <end position="541"/>
    </location>
</feature>
<dbReference type="AlphaFoldDB" id="A0A6G1H066"/>
<proteinExistence type="predicted"/>
<dbReference type="OrthoDB" id="1744869at2759"/>
<name>A0A6G1H066_9PEZI</name>
<evidence type="ECO:0000313" key="2">
    <source>
        <dbReference type="EMBL" id="KAF1986437.1"/>
    </source>
</evidence>
<dbReference type="EMBL" id="ML977157">
    <property type="protein sequence ID" value="KAF1986437.1"/>
    <property type="molecule type" value="Genomic_DNA"/>
</dbReference>
<feature type="region of interest" description="Disordered" evidence="1">
    <location>
        <begin position="521"/>
        <end position="541"/>
    </location>
</feature>
<gene>
    <name evidence="2" type="ORF">K402DRAFT_89196</name>
</gene>
<evidence type="ECO:0000256" key="1">
    <source>
        <dbReference type="SAM" id="MobiDB-lite"/>
    </source>
</evidence>
<accession>A0A6G1H066</accession>
<sequence length="601" mass="66220">MTPTLLRSRYLARARFALIAATRCCLSTLSSRSYRIESFPASPSRDSTQRPLRTQTVSTANYSRRARRTSISESIDFRQPQTILTDSPHRTAQEDFLSNVQPLPADTPTTALNSSTFVFFTTLSFGQWFTRDQKFIESVLEKLTSKLVFPQEEKLALTAIGAVVDLLPEPPSLPRNSHALKQFKELSGQDRVLQPHHSTPAGREGLAYCVANSDCVETVPDSPDRSRTPSLRTVTIRNICPVHESVPDGLAESCQVPLANTIFQNGNDSTLFISHWTRGRHPGPLHLVRSDIIKSAAFSISRPLGSLTTELIVPLLPLTLFCRMASGMGNILRTVKGAKDDSREFPASVELEKAVSSYFRATGLPPHPLTVWALIIPAKSYNEYRRRIGQYVTEFDWDGDQNTNTLSPKWETRKPIFPFHLLAARLGGSLRKVLSGGGGWGKKAGLLSLDPAWSFDGGSDGVFDDTGGPPGWDLDETFSSDRALKNIVKTGDYIQFCTTTNRILEQTPPTGDLSSSLIVGTAARRSDESSDGPESSDPPTETKMLVYADHFGVLSEKGISLSSKSNHTRTKLDVPNSWLVVKEYTSAPNAQHLVAKTFRPI</sequence>
<evidence type="ECO:0000313" key="3">
    <source>
        <dbReference type="Proteomes" id="UP000800041"/>
    </source>
</evidence>
<organism evidence="2 3">
    <name type="scientific">Aulographum hederae CBS 113979</name>
    <dbReference type="NCBI Taxonomy" id="1176131"/>
    <lineage>
        <taxon>Eukaryota</taxon>
        <taxon>Fungi</taxon>
        <taxon>Dikarya</taxon>
        <taxon>Ascomycota</taxon>
        <taxon>Pezizomycotina</taxon>
        <taxon>Dothideomycetes</taxon>
        <taxon>Pleosporomycetidae</taxon>
        <taxon>Aulographales</taxon>
        <taxon>Aulographaceae</taxon>
    </lineage>
</organism>